<accession>A0A9P1DAK3</accession>
<dbReference type="EMBL" id="CAMXCT010003557">
    <property type="protein sequence ID" value="CAI4005042.1"/>
    <property type="molecule type" value="Genomic_DNA"/>
</dbReference>
<dbReference type="InterPro" id="IPR052055">
    <property type="entry name" value="Hepadnavirus_pol/RT"/>
</dbReference>
<dbReference type="SUPFAM" id="SSF56672">
    <property type="entry name" value="DNA/RNA polymerases"/>
    <property type="match status" value="1"/>
</dbReference>
<reference evidence="2" key="1">
    <citation type="submission" date="2022-10" db="EMBL/GenBank/DDBJ databases">
        <authorList>
            <person name="Chen Y."/>
            <person name="Dougan E. K."/>
            <person name="Chan C."/>
            <person name="Rhodes N."/>
            <person name="Thang M."/>
        </authorList>
    </citation>
    <scope>NUCLEOTIDE SEQUENCE</scope>
</reference>
<evidence type="ECO:0000313" key="3">
    <source>
        <dbReference type="EMBL" id="CAL1158417.1"/>
    </source>
</evidence>
<keyword evidence="5" id="KW-1185">Reference proteome</keyword>
<dbReference type="Proteomes" id="UP001152797">
    <property type="component" value="Unassembled WGS sequence"/>
</dbReference>
<evidence type="ECO:0000313" key="5">
    <source>
        <dbReference type="Proteomes" id="UP001152797"/>
    </source>
</evidence>
<name>A0A9P1DAK3_9DINO</name>
<proteinExistence type="predicted"/>
<dbReference type="PANTHER" id="PTHR33050">
    <property type="entry name" value="REVERSE TRANSCRIPTASE DOMAIN-CONTAINING PROTEIN"/>
    <property type="match status" value="1"/>
</dbReference>
<dbReference type="AlphaFoldDB" id="A0A9P1DAK3"/>
<organism evidence="2">
    <name type="scientific">Cladocopium goreaui</name>
    <dbReference type="NCBI Taxonomy" id="2562237"/>
    <lineage>
        <taxon>Eukaryota</taxon>
        <taxon>Sar</taxon>
        <taxon>Alveolata</taxon>
        <taxon>Dinophyceae</taxon>
        <taxon>Suessiales</taxon>
        <taxon>Symbiodiniaceae</taxon>
        <taxon>Cladocopium</taxon>
    </lineage>
</organism>
<feature type="compositionally biased region" description="Polar residues" evidence="1">
    <location>
        <begin position="369"/>
        <end position="378"/>
    </location>
</feature>
<reference evidence="3" key="2">
    <citation type="submission" date="2024-04" db="EMBL/GenBank/DDBJ databases">
        <authorList>
            <person name="Chen Y."/>
            <person name="Shah S."/>
            <person name="Dougan E. K."/>
            <person name="Thang M."/>
            <person name="Chan C."/>
        </authorList>
    </citation>
    <scope>NUCLEOTIDE SEQUENCE [LARGE SCALE GENOMIC DNA]</scope>
</reference>
<evidence type="ECO:0000256" key="1">
    <source>
        <dbReference type="SAM" id="MobiDB-lite"/>
    </source>
</evidence>
<comment type="caution">
    <text evidence="2">The sequence shown here is derived from an EMBL/GenBank/DDBJ whole genome shotgun (WGS) entry which is preliminary data.</text>
</comment>
<evidence type="ECO:0000313" key="2">
    <source>
        <dbReference type="EMBL" id="CAI4005042.1"/>
    </source>
</evidence>
<dbReference type="InterPro" id="IPR043502">
    <property type="entry name" value="DNA/RNA_pol_sf"/>
</dbReference>
<sequence length="1055" mass="115928">MSALRVCPLQRFAQVDVVSGVRAAVVALVPFMTVSDKDILAKVESELKFHMDEARVPQDVQLLVYKCGYDSMRIFAGLDDTKEAVRSALKEELPLDYTASPEKRPSLEPTHGSFKPLSTPPCAPLLKQCMAISVTKKCQAKSLIAQKLEQVEDNCPELEDLREVTSVADAATEAYAAVIDPTSNTLRFKPGKTMTTPPSTPEELRLGHRRLGLAWEMARSRHCSRAWLPERCVDAFRKFSDHILGAKIAGLKTPDGRSPAWSNVLLYEAEVRRHAYEAVRKGDAKDLAVALRDACKAPDVVSTYFIVPITMSATAPSSGPFSVASPIRSHLRPEGELTPWIVPLLEGRAPWRLGVQAQGVLPPPPAKTAWQSPDSASPTGGAMPSCSVGESSAEASSDEDEDGLQKPLLGSGIWGCGPPMSQKILGKKKPFTDGLGLCSPGRWAPSRRQNARDRPCLGFAEQLGQEFLKLLERSLAMRQIAMKLAVGHASESPFNTELLEEGRAILFYALELAGTKLPAPRVPAVFERKMRWRRYEEEGAEWGLDRENYLSAKTHAAEVQSQFQEEEKLGAMVEMDVSEAKARYGNRLAVASLGAIEKKNGTYRVVHDGTHGIGINPRIKVRDQLKSPGAGDVRAVLQEMPGCFFALTGDVARAHRLVKVAEQDWGLLACRTAEGDKLWLNKVGSFGISSAAYHWSRLMSGLGRAVYYTLGKSELYLLVYVDDLLWMVCEAKGLELIVMSIFLLEVLGLPFAWKKFKGGIDVEWVGFELCLKGARLGLSEVRAQWLIEWLATTAQRGTVKIADLAFVLGRLSFGLTALGHLRPFLGPIYAWVAAMGSLGECKVPKALVLIFRFLAAALEGSGRLAKAGSKCGHVQELFRTDAKAEGNQIWLGGWALDHSDPKYCRWFSEQLNHNNAPWLFATGECYRQIAPLELLATLAAVVTFGIPECARGGISCSAGTDNLGNSMVVARLLTTKFPLACFLMELALQLQRREADLELFWLPRLQNEEADALTNQCYTAFDPVKRCRFDVAKFEGIVLIQILAAGQDLYEEIGQ</sequence>
<gene>
    <name evidence="2" type="ORF">C1SCF055_LOCUS30798</name>
</gene>
<feature type="region of interest" description="Disordered" evidence="1">
    <location>
        <begin position="362"/>
        <end position="410"/>
    </location>
</feature>
<dbReference type="EMBL" id="CAMXCT030003557">
    <property type="protein sequence ID" value="CAL4792354.1"/>
    <property type="molecule type" value="Genomic_DNA"/>
</dbReference>
<evidence type="ECO:0000313" key="4">
    <source>
        <dbReference type="EMBL" id="CAL4792354.1"/>
    </source>
</evidence>
<protein>
    <submittedName>
        <fullName evidence="4">Pentatricopeptide repeat-containing protein, chloroplastic</fullName>
    </submittedName>
</protein>
<dbReference type="EMBL" id="CAMXCT020003557">
    <property type="protein sequence ID" value="CAL1158417.1"/>
    <property type="molecule type" value="Genomic_DNA"/>
</dbReference>
<dbReference type="OrthoDB" id="439057at2759"/>
<dbReference type="PANTHER" id="PTHR33050:SF7">
    <property type="entry name" value="RIBONUCLEASE H"/>
    <property type="match status" value="1"/>
</dbReference>